<dbReference type="NCBIfam" id="TIGR04213">
    <property type="entry name" value="PGF_pre_PGF"/>
    <property type="match status" value="1"/>
</dbReference>
<dbReference type="RefSeq" id="WP_011570876.1">
    <property type="nucleotide sequence ID" value="NC_008212.1"/>
</dbReference>
<dbReference type="eggNOG" id="arCOG07554">
    <property type="taxonomic scope" value="Archaea"/>
</dbReference>
<feature type="region of interest" description="Disordered" evidence="1">
    <location>
        <begin position="431"/>
        <end position="485"/>
    </location>
</feature>
<feature type="region of interest" description="Disordered" evidence="1">
    <location>
        <begin position="154"/>
        <end position="194"/>
    </location>
</feature>
<feature type="compositionally biased region" description="Polar residues" evidence="1">
    <location>
        <begin position="184"/>
        <end position="194"/>
    </location>
</feature>
<gene>
    <name evidence="3" type="ordered locus">HQ_1596A</name>
</gene>
<dbReference type="AlphaFoldDB" id="Q18JT0"/>
<evidence type="ECO:0000313" key="3">
    <source>
        <dbReference type="EMBL" id="CAJ51724.1"/>
    </source>
</evidence>
<keyword evidence="2" id="KW-1133">Transmembrane helix</keyword>
<evidence type="ECO:0000256" key="1">
    <source>
        <dbReference type="SAM" id="MobiDB-lite"/>
    </source>
</evidence>
<dbReference type="HOGENOM" id="CLU_521409_0_0_2"/>
<dbReference type="Proteomes" id="UP000001975">
    <property type="component" value="Chromosome"/>
</dbReference>
<reference evidence="3 4" key="1">
    <citation type="journal article" date="2006" name="BMC Genomics">
        <title>The genome of the square archaeon Haloquadratum walsbyi: life at the limits of water activity.</title>
        <authorList>
            <person name="Bolhuis H.H."/>
            <person name="Palm P.P."/>
            <person name="Wende A.W."/>
            <person name="Falb M.M."/>
            <person name="Rampp M.M."/>
            <person name="Rodriguez-Valera F.F."/>
            <person name="Pfeiffer F.F."/>
            <person name="Oesterhelt D.D."/>
        </authorList>
    </citation>
    <scope>NUCLEOTIDE SEQUENCE [LARGE SCALE GENOMIC DNA]</scope>
    <source>
        <strain evidence="4">DSM 16790 / HBSQ001</strain>
    </source>
</reference>
<dbReference type="InterPro" id="IPR026453">
    <property type="entry name" value="PGF_pre_PGF"/>
</dbReference>
<keyword evidence="4" id="KW-1185">Reference proteome</keyword>
<keyword evidence="2" id="KW-0472">Membrane</keyword>
<sequence>MMRKSLATVAIIIIIPLITGVGASIFSGETDTITQNVSLEPADGPNGEYANLDENDELVIDITESESGGEGVPIGDVTTINNVFVAGYNGSQYAEIWITEDSPAVKFVSGGQQIQSQSNAVRVGSNETVSVGMQIDTTERTSIEINDMTVHARVAEPSDISNTTAQSSDSTNTDSETDESKTSIQIQSSTADNRKVTIQNAGEESVTVDTNSMVVDTNEDATIALESVSASVETTQATMTIEDVSAPETTRGDQNIDPVGVVDITETGIISQASLRFSVSQSYLESTGATADEVVVLHETEDGWTQLDTDIVKTRDSDDLAVIEADTNSFSMFAVAVERPQITITDVTVLSSTIDESGVRPVTIDVQNSGDTDSRAAISLRDTESQIATQTVTLAPDSSSTLRFNLSSDMVKSSKSTIKRIGDTTVVFNSNAETAQTTEPTSTVTTDPVPSEVRDSDDKTRATDPDDKDTTVDDKEELNTVSTETNVNQSVSTGINLDNTMKNLAGATLVIIFIIAVMWSRR</sequence>
<evidence type="ECO:0000256" key="2">
    <source>
        <dbReference type="SAM" id="Phobius"/>
    </source>
</evidence>
<feature type="compositionally biased region" description="Basic and acidic residues" evidence="1">
    <location>
        <begin position="452"/>
        <end position="473"/>
    </location>
</feature>
<feature type="compositionally biased region" description="Low complexity" evidence="1">
    <location>
        <begin position="432"/>
        <end position="451"/>
    </location>
</feature>
<proteinExistence type="predicted"/>
<protein>
    <submittedName>
        <fullName evidence="3">Probable secreted glycoprotein</fullName>
    </submittedName>
</protein>
<dbReference type="GeneID" id="4192393"/>
<dbReference type="STRING" id="362976.HQ_1596A"/>
<name>Q18JT0_HALWD</name>
<organism evidence="3 4">
    <name type="scientific">Haloquadratum walsbyi (strain DSM 16790 / HBSQ001)</name>
    <dbReference type="NCBI Taxonomy" id="362976"/>
    <lineage>
        <taxon>Archaea</taxon>
        <taxon>Methanobacteriati</taxon>
        <taxon>Methanobacteriota</taxon>
        <taxon>Stenosarchaea group</taxon>
        <taxon>Halobacteria</taxon>
        <taxon>Halobacteriales</taxon>
        <taxon>Haloferacaceae</taxon>
        <taxon>Haloquadratum</taxon>
    </lineage>
</organism>
<dbReference type="EMBL" id="AM180088">
    <property type="protein sequence ID" value="CAJ51724.1"/>
    <property type="molecule type" value="Genomic_DNA"/>
</dbReference>
<evidence type="ECO:0000313" key="4">
    <source>
        <dbReference type="Proteomes" id="UP000001975"/>
    </source>
</evidence>
<keyword evidence="2" id="KW-0812">Transmembrane</keyword>
<dbReference type="KEGG" id="hwa:HQ_1596A"/>
<feature type="transmembrane region" description="Helical" evidence="2">
    <location>
        <begin position="504"/>
        <end position="520"/>
    </location>
</feature>
<accession>Q18JT0</accession>